<dbReference type="InterPro" id="IPR018163">
    <property type="entry name" value="Thr/Ala-tRNA-synth_IIc_edit"/>
</dbReference>
<evidence type="ECO:0000313" key="7">
    <source>
        <dbReference type="EMBL" id="MBK9297380.1"/>
    </source>
</evidence>
<dbReference type="InterPro" id="IPR051335">
    <property type="entry name" value="Alanyl-tRNA_Editing_Enzymes"/>
</dbReference>
<dbReference type="GO" id="GO:0004813">
    <property type="term" value="F:alanine-tRNA ligase activity"/>
    <property type="evidence" value="ECO:0007669"/>
    <property type="project" value="InterPro"/>
</dbReference>
<dbReference type="Pfam" id="PF07973">
    <property type="entry name" value="tRNA_SAD"/>
    <property type="match status" value="1"/>
</dbReference>
<dbReference type="Gene3D" id="3.30.980.10">
    <property type="entry name" value="Threonyl-trna Synthetase, Chain A, domain 2"/>
    <property type="match status" value="1"/>
</dbReference>
<comment type="caution">
    <text evidence="7">The sequence shown here is derived from an EMBL/GenBank/DDBJ whole genome shotgun (WGS) entry which is preliminary data.</text>
</comment>
<organism evidence="7 8">
    <name type="scientific">Candidatus Neomicrothrix subdominans</name>
    <dbReference type="NCBI Taxonomy" id="2954438"/>
    <lineage>
        <taxon>Bacteria</taxon>
        <taxon>Bacillati</taxon>
        <taxon>Actinomycetota</taxon>
        <taxon>Acidimicrobiia</taxon>
        <taxon>Acidimicrobiales</taxon>
        <taxon>Microthrixaceae</taxon>
        <taxon>Candidatus Neomicrothrix</taxon>
    </lineage>
</organism>
<dbReference type="AlphaFoldDB" id="A0A936NBQ8"/>
<dbReference type="Proteomes" id="UP000727993">
    <property type="component" value="Unassembled WGS sequence"/>
</dbReference>
<dbReference type="PROSITE" id="PS50860">
    <property type="entry name" value="AA_TRNA_LIGASE_II_ALA"/>
    <property type="match status" value="1"/>
</dbReference>
<dbReference type="InterPro" id="IPR018165">
    <property type="entry name" value="Ala-tRNA-synth_IIc_core"/>
</dbReference>
<keyword evidence="3" id="KW-0479">Metal-binding</keyword>
<dbReference type="GO" id="GO:0005524">
    <property type="term" value="F:ATP binding"/>
    <property type="evidence" value="ECO:0007669"/>
    <property type="project" value="InterPro"/>
</dbReference>
<feature type="region of interest" description="Disordered" evidence="5">
    <location>
        <begin position="83"/>
        <end position="105"/>
    </location>
</feature>
<evidence type="ECO:0000256" key="5">
    <source>
        <dbReference type="SAM" id="MobiDB-lite"/>
    </source>
</evidence>
<evidence type="ECO:0000313" key="8">
    <source>
        <dbReference type="Proteomes" id="UP000727993"/>
    </source>
</evidence>
<dbReference type="SUPFAM" id="SSF55186">
    <property type="entry name" value="ThrRS/AlaRS common domain"/>
    <property type="match status" value="1"/>
</dbReference>
<accession>A0A936NBQ8</accession>
<evidence type="ECO:0000256" key="1">
    <source>
        <dbReference type="ARBA" id="ARBA00001947"/>
    </source>
</evidence>
<dbReference type="GO" id="GO:0046872">
    <property type="term" value="F:metal ion binding"/>
    <property type="evidence" value="ECO:0007669"/>
    <property type="project" value="UniProtKB-KW"/>
</dbReference>
<proteinExistence type="predicted"/>
<comment type="subcellular location">
    <subcellularLocation>
        <location evidence="2">Cytoplasm</location>
    </subcellularLocation>
</comment>
<comment type="cofactor">
    <cofactor evidence="1">
        <name>Zn(2+)</name>
        <dbReference type="ChEBI" id="CHEBI:29105"/>
    </cofactor>
</comment>
<dbReference type="GO" id="GO:0006419">
    <property type="term" value="P:alanyl-tRNA aminoacylation"/>
    <property type="evidence" value="ECO:0007669"/>
    <property type="project" value="InterPro"/>
</dbReference>
<dbReference type="Gene3D" id="2.40.30.130">
    <property type="match status" value="1"/>
</dbReference>
<sequence>MTERSHQDAIATDQLYLRDAYQRTMDAEVVAVDHDRVALDRTVFYATGGGQPHDTGILAADGATYSVTDVRKDGPFVWHTLEPRGEEEKAGSVDGPPVPTVGSAVTGTLDWDRRHALMRTHTMLHVMGGVVWNRWQVPATGGNMEPLAARMDFEFGPLPDGFRDELTDAVNAELAADRPIEVSFLDRSAADVDPALIRTKVNLIPTSVTRVRVVDIVGLDRQADGGTHVASTAEVGRFEITKTESKGKGNKRLRLKVL</sequence>
<dbReference type="GO" id="GO:0005737">
    <property type="term" value="C:cytoplasm"/>
    <property type="evidence" value="ECO:0007669"/>
    <property type="project" value="UniProtKB-SubCell"/>
</dbReference>
<dbReference type="PANTHER" id="PTHR43462">
    <property type="entry name" value="ALANYL-TRNA EDITING PROTEIN"/>
    <property type="match status" value="1"/>
</dbReference>
<dbReference type="GO" id="GO:0002161">
    <property type="term" value="F:aminoacyl-tRNA deacylase activity"/>
    <property type="evidence" value="ECO:0007669"/>
    <property type="project" value="UniProtKB-ARBA"/>
</dbReference>
<dbReference type="InterPro" id="IPR018164">
    <property type="entry name" value="Ala-tRNA-synth_IIc_N"/>
</dbReference>
<evidence type="ECO:0000256" key="4">
    <source>
        <dbReference type="ARBA" id="ARBA00022833"/>
    </source>
</evidence>
<keyword evidence="4" id="KW-0862">Zinc</keyword>
<dbReference type="Pfam" id="PF01411">
    <property type="entry name" value="tRNA-synt_2c"/>
    <property type="match status" value="1"/>
</dbReference>
<dbReference type="PANTHER" id="PTHR43462:SF1">
    <property type="entry name" value="ALANYL-TRNA EDITING PROTEIN AARSD1"/>
    <property type="match status" value="1"/>
</dbReference>
<protein>
    <submittedName>
        <fullName evidence="7">Alanyl-tRNA editing protein</fullName>
    </submittedName>
</protein>
<dbReference type="GO" id="GO:0003676">
    <property type="term" value="F:nucleic acid binding"/>
    <property type="evidence" value="ECO:0007669"/>
    <property type="project" value="InterPro"/>
</dbReference>
<dbReference type="InterPro" id="IPR009000">
    <property type="entry name" value="Transl_B-barrel_sf"/>
</dbReference>
<reference evidence="7 8" key="1">
    <citation type="submission" date="2020-10" db="EMBL/GenBank/DDBJ databases">
        <title>Connecting structure to function with the recovery of over 1000 high-quality activated sludge metagenome-assembled genomes encoding full-length rRNA genes using long-read sequencing.</title>
        <authorList>
            <person name="Singleton C.M."/>
            <person name="Petriglieri F."/>
            <person name="Kristensen J.M."/>
            <person name="Kirkegaard R.H."/>
            <person name="Michaelsen T.Y."/>
            <person name="Andersen M.H."/>
            <person name="Karst S.M."/>
            <person name="Dueholm M.S."/>
            <person name="Nielsen P.H."/>
            <person name="Albertsen M."/>
        </authorList>
    </citation>
    <scope>NUCLEOTIDE SEQUENCE [LARGE SCALE GENOMIC DNA]</scope>
    <source>
        <strain evidence="7">Lyne_18-Q3-R50-59_MAXAC.006</strain>
    </source>
</reference>
<dbReference type="SMART" id="SM00863">
    <property type="entry name" value="tRNA_SAD"/>
    <property type="match status" value="1"/>
</dbReference>
<dbReference type="EMBL" id="JADJZA010000007">
    <property type="protein sequence ID" value="MBK9297380.1"/>
    <property type="molecule type" value="Genomic_DNA"/>
</dbReference>
<gene>
    <name evidence="7" type="ORF">IPN02_11225</name>
</gene>
<evidence type="ECO:0000256" key="2">
    <source>
        <dbReference type="ARBA" id="ARBA00004496"/>
    </source>
</evidence>
<evidence type="ECO:0000259" key="6">
    <source>
        <dbReference type="PROSITE" id="PS50860"/>
    </source>
</evidence>
<name>A0A936NBQ8_9ACTN</name>
<dbReference type="InterPro" id="IPR012947">
    <property type="entry name" value="tRNA_SAD"/>
</dbReference>
<dbReference type="SUPFAM" id="SSF50447">
    <property type="entry name" value="Translation proteins"/>
    <property type="match status" value="1"/>
</dbReference>
<feature type="domain" description="Alanyl-transfer RNA synthetases family profile" evidence="6">
    <location>
        <begin position="1"/>
        <end position="258"/>
    </location>
</feature>
<evidence type="ECO:0000256" key="3">
    <source>
        <dbReference type="ARBA" id="ARBA00022723"/>
    </source>
</evidence>